<dbReference type="GO" id="GO:0006508">
    <property type="term" value="P:proteolysis"/>
    <property type="evidence" value="ECO:0007669"/>
    <property type="project" value="InterPro"/>
</dbReference>
<dbReference type="SUPFAM" id="SSF56601">
    <property type="entry name" value="beta-lactamase/transpeptidase-like"/>
    <property type="match status" value="1"/>
</dbReference>
<dbReference type="GO" id="GO:0009002">
    <property type="term" value="F:serine-type D-Ala-D-Ala carboxypeptidase activity"/>
    <property type="evidence" value="ECO:0007669"/>
    <property type="project" value="InterPro"/>
</dbReference>
<dbReference type="OrthoDB" id="5241551at2"/>
<sequence>MAKRGISITLGTLVLIGVVGYGPAVLLGPLPEPDVTVAAAPASAAPVHPPVLPETGATAVAQQTTVLAHAGDASALPISGAARLVTALVVAQRYPLTEGPGQNITISEDNYNDFVARAGAGASTVSFYPGDVWTQHSMLQAMLLGGSTNHADALATWAYGSREGFLEAVKAWASKEGLTSLVITDAGGVDLGNVASASDLARISALAAADPGITAALTEAPDPLALQRGMSVPSAYLPDAHIQVLYRGYTDQTGIILLFARTMKTDAGDFTFGSASLRSATWKTLEAETLALLASADAGVTAAPDLAAGTPLLSVSTAWEQKARGLSGETPARPHWAQTAPKLDVSPGKIPVPVASGTPVGTVNVESSDPEIAEQKIPVLLDTELTEPDVLWRLSHPLPMIQALWTKYVK</sequence>
<dbReference type="Pfam" id="PF00768">
    <property type="entry name" value="Peptidase_S11"/>
    <property type="match status" value="1"/>
</dbReference>
<dbReference type="Gene3D" id="3.40.710.10">
    <property type="entry name" value="DD-peptidase/beta-lactamase superfamily"/>
    <property type="match status" value="1"/>
</dbReference>
<evidence type="ECO:0000313" key="2">
    <source>
        <dbReference type="EMBL" id="RLP82391.1"/>
    </source>
</evidence>
<dbReference type="EMBL" id="RCUY01000009">
    <property type="protein sequence ID" value="RLP82391.1"/>
    <property type="molecule type" value="Genomic_DNA"/>
</dbReference>
<reference evidence="2 3" key="1">
    <citation type="submission" date="2018-10" db="EMBL/GenBank/DDBJ databases">
        <authorList>
            <person name="Li J."/>
        </authorList>
    </citation>
    <scope>NUCLEOTIDE SEQUENCE [LARGE SCALE GENOMIC DNA]</scope>
    <source>
        <strain evidence="2 3">JCM 11654</strain>
    </source>
</reference>
<evidence type="ECO:0000259" key="1">
    <source>
        <dbReference type="Pfam" id="PF00768"/>
    </source>
</evidence>
<protein>
    <recommendedName>
        <fullName evidence="1">Peptidase S11 D-alanyl-D-alanine carboxypeptidase A N-terminal domain-containing protein</fullName>
    </recommendedName>
</protein>
<evidence type="ECO:0000313" key="3">
    <source>
        <dbReference type="Proteomes" id="UP000269438"/>
    </source>
</evidence>
<dbReference type="RefSeq" id="WP_121688919.1">
    <property type="nucleotide sequence ID" value="NZ_RCUY01000009.1"/>
</dbReference>
<comment type="caution">
    <text evidence="2">The sequence shown here is derived from an EMBL/GenBank/DDBJ whole genome shotgun (WGS) entry which is preliminary data.</text>
</comment>
<name>A0A3L7ARX2_9MICO</name>
<dbReference type="InterPro" id="IPR001967">
    <property type="entry name" value="Peptidase_S11_N"/>
</dbReference>
<dbReference type="InterPro" id="IPR012338">
    <property type="entry name" value="Beta-lactam/transpept-like"/>
</dbReference>
<proteinExistence type="predicted"/>
<keyword evidence="3" id="KW-1185">Reference proteome</keyword>
<feature type="domain" description="Peptidase S11 D-alanyl-D-alanine carboxypeptidase A N-terminal" evidence="1">
    <location>
        <begin position="65"/>
        <end position="208"/>
    </location>
</feature>
<gene>
    <name evidence="2" type="ORF">D9V34_11470</name>
</gene>
<dbReference type="AlphaFoldDB" id="A0A3L7ARX2"/>
<dbReference type="Proteomes" id="UP000269438">
    <property type="component" value="Unassembled WGS sequence"/>
</dbReference>
<accession>A0A3L7ARX2</accession>
<organism evidence="2 3">
    <name type="scientific">Mycetocola lacteus</name>
    <dbReference type="NCBI Taxonomy" id="76637"/>
    <lineage>
        <taxon>Bacteria</taxon>
        <taxon>Bacillati</taxon>
        <taxon>Actinomycetota</taxon>
        <taxon>Actinomycetes</taxon>
        <taxon>Micrococcales</taxon>
        <taxon>Microbacteriaceae</taxon>
        <taxon>Mycetocola</taxon>
    </lineage>
</organism>